<dbReference type="GO" id="GO:0005886">
    <property type="term" value="C:plasma membrane"/>
    <property type="evidence" value="ECO:0007669"/>
    <property type="project" value="UniProtKB-SubCell"/>
</dbReference>
<name>A0A1H8QC07_9PSEU</name>
<feature type="compositionally biased region" description="Basic and acidic residues" evidence="7">
    <location>
        <begin position="62"/>
        <end position="103"/>
    </location>
</feature>
<dbReference type="Pfam" id="PF07681">
    <property type="entry name" value="DoxX"/>
    <property type="match status" value="1"/>
</dbReference>
<comment type="subcellular location">
    <subcellularLocation>
        <location evidence="1">Cell membrane</location>
        <topology evidence="1">Multi-pass membrane protein</topology>
    </subcellularLocation>
</comment>
<dbReference type="STRING" id="394193.SAMN04489732_101287"/>
<evidence type="ECO:0000256" key="8">
    <source>
        <dbReference type="SAM" id="Phobius"/>
    </source>
</evidence>
<feature type="transmembrane region" description="Helical" evidence="8">
    <location>
        <begin position="127"/>
        <end position="151"/>
    </location>
</feature>
<keyword evidence="4 8" id="KW-0812">Transmembrane</keyword>
<evidence type="ECO:0000256" key="4">
    <source>
        <dbReference type="ARBA" id="ARBA00022692"/>
    </source>
</evidence>
<reference evidence="9 10" key="1">
    <citation type="submission" date="2016-10" db="EMBL/GenBank/DDBJ databases">
        <authorList>
            <person name="de Groot N.N."/>
        </authorList>
    </citation>
    <scope>NUCLEOTIDE SEQUENCE [LARGE SCALE GENOMIC DNA]</scope>
    <source>
        <strain evidence="9 10">DSM 44993</strain>
    </source>
</reference>
<feature type="transmembrane region" description="Helical" evidence="8">
    <location>
        <begin position="190"/>
        <end position="209"/>
    </location>
</feature>
<dbReference type="PANTHER" id="PTHR33452:SF4">
    <property type="entry name" value="BLL4328 PROTEIN"/>
    <property type="match status" value="1"/>
</dbReference>
<dbReference type="EMBL" id="FOEF01000001">
    <property type="protein sequence ID" value="SEO51548.1"/>
    <property type="molecule type" value="Genomic_DNA"/>
</dbReference>
<protein>
    <submittedName>
        <fullName evidence="9">Uncharacterized membrane protein YphA, DoxX/SURF4 family</fullName>
    </submittedName>
</protein>
<evidence type="ECO:0000256" key="1">
    <source>
        <dbReference type="ARBA" id="ARBA00004651"/>
    </source>
</evidence>
<evidence type="ECO:0000256" key="6">
    <source>
        <dbReference type="ARBA" id="ARBA00023136"/>
    </source>
</evidence>
<keyword evidence="5 8" id="KW-1133">Transmembrane helix</keyword>
<feature type="transmembrane region" description="Helical" evidence="8">
    <location>
        <begin position="221"/>
        <end position="240"/>
    </location>
</feature>
<dbReference type="PANTHER" id="PTHR33452">
    <property type="entry name" value="OXIDOREDUCTASE CATD-RELATED"/>
    <property type="match status" value="1"/>
</dbReference>
<dbReference type="InterPro" id="IPR051907">
    <property type="entry name" value="DoxX-like_oxidoreductase"/>
</dbReference>
<feature type="compositionally biased region" description="Polar residues" evidence="7">
    <location>
        <begin position="44"/>
        <end position="59"/>
    </location>
</feature>
<feature type="compositionally biased region" description="Low complexity" evidence="7">
    <location>
        <begin position="1"/>
        <end position="31"/>
    </location>
</feature>
<accession>A0A1H8QC07</accession>
<keyword evidence="6 8" id="KW-0472">Membrane</keyword>
<sequence length="246" mass="26009">MTSTTAQTTTGQTTQADEPRTTTSRTQTTTGHADHARTTAARTQPGNATATGPHVSTTSRHAHGETATGHDNRTTNQRTRDDRTTNQHAHGETATSEHIRDNRTTTSTVRGKLTAAVREQGRPGVLAAFRVVVSFLFLCHGLQGFGLLGGIDGAGMAVPFGQWPGWWAGVIEVVGALFVLAGFAARPAAVLLSGTMAYAYFTVHAPAGLLPLHNMGEPAALYSWIFLLIAVVGPGSFALGRKRRAQ</sequence>
<proteinExistence type="inferred from homology"/>
<organism evidence="9 10">
    <name type="scientific">Amycolatopsis saalfeldensis</name>
    <dbReference type="NCBI Taxonomy" id="394193"/>
    <lineage>
        <taxon>Bacteria</taxon>
        <taxon>Bacillati</taxon>
        <taxon>Actinomycetota</taxon>
        <taxon>Actinomycetes</taxon>
        <taxon>Pseudonocardiales</taxon>
        <taxon>Pseudonocardiaceae</taxon>
        <taxon>Amycolatopsis</taxon>
    </lineage>
</organism>
<comment type="similarity">
    <text evidence="2">Belongs to the DoxX family.</text>
</comment>
<evidence type="ECO:0000256" key="3">
    <source>
        <dbReference type="ARBA" id="ARBA00022475"/>
    </source>
</evidence>
<dbReference type="InterPro" id="IPR032808">
    <property type="entry name" value="DoxX"/>
</dbReference>
<evidence type="ECO:0000313" key="9">
    <source>
        <dbReference type="EMBL" id="SEO51548.1"/>
    </source>
</evidence>
<dbReference type="AlphaFoldDB" id="A0A1H8QC07"/>
<feature type="region of interest" description="Disordered" evidence="7">
    <location>
        <begin position="1"/>
        <end position="107"/>
    </location>
</feature>
<evidence type="ECO:0000256" key="5">
    <source>
        <dbReference type="ARBA" id="ARBA00022989"/>
    </source>
</evidence>
<feature type="transmembrane region" description="Helical" evidence="8">
    <location>
        <begin position="163"/>
        <end position="183"/>
    </location>
</feature>
<dbReference type="Proteomes" id="UP000198582">
    <property type="component" value="Unassembled WGS sequence"/>
</dbReference>
<keyword evidence="10" id="KW-1185">Reference proteome</keyword>
<evidence type="ECO:0000256" key="7">
    <source>
        <dbReference type="SAM" id="MobiDB-lite"/>
    </source>
</evidence>
<gene>
    <name evidence="9" type="ORF">SAMN04489732_101287</name>
</gene>
<evidence type="ECO:0000313" key="10">
    <source>
        <dbReference type="Proteomes" id="UP000198582"/>
    </source>
</evidence>
<keyword evidence="3" id="KW-1003">Cell membrane</keyword>
<evidence type="ECO:0000256" key="2">
    <source>
        <dbReference type="ARBA" id="ARBA00006679"/>
    </source>
</evidence>